<dbReference type="Pfam" id="PF03732">
    <property type="entry name" value="Retrotrans_gag"/>
    <property type="match status" value="1"/>
</dbReference>
<dbReference type="AlphaFoldDB" id="A0A151QZS4"/>
<keyword evidence="3" id="KW-1185">Reference proteome</keyword>
<reference evidence="2" key="1">
    <citation type="journal article" date="2012" name="Nat. Biotechnol.">
        <title>Draft genome sequence of pigeonpea (Cajanus cajan), an orphan legume crop of resource-poor farmers.</title>
        <authorList>
            <person name="Varshney R.K."/>
            <person name="Chen W."/>
            <person name="Li Y."/>
            <person name="Bharti A.K."/>
            <person name="Saxena R.K."/>
            <person name="Schlueter J.A."/>
            <person name="Donoghue M.T."/>
            <person name="Azam S."/>
            <person name="Fan G."/>
            <person name="Whaley A.M."/>
            <person name="Farmer A.D."/>
            <person name="Sheridan J."/>
            <person name="Iwata A."/>
            <person name="Tuteja R."/>
            <person name="Penmetsa R.V."/>
            <person name="Wu W."/>
            <person name="Upadhyaya H.D."/>
            <person name="Yang S.P."/>
            <person name="Shah T."/>
            <person name="Saxena K.B."/>
            <person name="Michael T."/>
            <person name="McCombie W.R."/>
            <person name="Yang B."/>
            <person name="Zhang G."/>
            <person name="Yang H."/>
            <person name="Wang J."/>
            <person name="Spillane C."/>
            <person name="Cook D.R."/>
            <person name="May G.D."/>
            <person name="Xu X."/>
            <person name="Jackson S.A."/>
        </authorList>
    </citation>
    <scope>NUCLEOTIDE SEQUENCE [LARGE SCALE GENOMIC DNA]</scope>
</reference>
<gene>
    <name evidence="2" type="ORF">KK1_043158</name>
</gene>
<dbReference type="EMBL" id="KQ484316">
    <property type="protein sequence ID" value="KYP35786.1"/>
    <property type="molecule type" value="Genomic_DNA"/>
</dbReference>
<proteinExistence type="predicted"/>
<feature type="domain" description="Retrotransposon gag" evidence="1">
    <location>
        <begin position="2"/>
        <end position="84"/>
    </location>
</feature>
<dbReference type="InterPro" id="IPR005162">
    <property type="entry name" value="Retrotrans_gag_dom"/>
</dbReference>
<dbReference type="CDD" id="cd00303">
    <property type="entry name" value="retropepsin_like"/>
    <property type="match status" value="1"/>
</dbReference>
<dbReference type="InterPro" id="IPR021109">
    <property type="entry name" value="Peptidase_aspartic_dom_sf"/>
</dbReference>
<dbReference type="Gramene" id="C.cajan_39632.t">
    <property type="protein sequence ID" value="C.cajan_39632.t"/>
    <property type="gene ID" value="C.cajan_39632"/>
</dbReference>
<dbReference type="OMA" id="HEFPVEN"/>
<organism evidence="2 3">
    <name type="scientific">Cajanus cajan</name>
    <name type="common">Pigeon pea</name>
    <name type="synonym">Cajanus indicus</name>
    <dbReference type="NCBI Taxonomy" id="3821"/>
    <lineage>
        <taxon>Eukaryota</taxon>
        <taxon>Viridiplantae</taxon>
        <taxon>Streptophyta</taxon>
        <taxon>Embryophyta</taxon>
        <taxon>Tracheophyta</taxon>
        <taxon>Spermatophyta</taxon>
        <taxon>Magnoliopsida</taxon>
        <taxon>eudicotyledons</taxon>
        <taxon>Gunneridae</taxon>
        <taxon>Pentapetalae</taxon>
        <taxon>rosids</taxon>
        <taxon>fabids</taxon>
        <taxon>Fabales</taxon>
        <taxon>Fabaceae</taxon>
        <taxon>Papilionoideae</taxon>
        <taxon>50 kb inversion clade</taxon>
        <taxon>NPAAA clade</taxon>
        <taxon>indigoferoid/millettioid clade</taxon>
        <taxon>Phaseoleae</taxon>
        <taxon>Cajanus</taxon>
    </lineage>
</organism>
<evidence type="ECO:0000313" key="3">
    <source>
        <dbReference type="Proteomes" id="UP000075243"/>
    </source>
</evidence>
<sequence>MEGKACHWFQYWRNQAKHPSWEDFSRALLKRYGENGQGTEYERLATLRQTGSGTDYVQEFKLLIVQAKPNSEEQVLGYFLAGLRFDIRQIMKLKGQLLNQDIFLLIDSGANHKFISFVRLRDGNRKQMHGSCNNVQISMGDYTMTGEVFIFDLGGVDIILGVGWLMTLGEIKVNWRNLQMNFVQQGRPVTIHGDPSQSKEMIIAKALRKLDHRVESMAML</sequence>
<evidence type="ECO:0000313" key="2">
    <source>
        <dbReference type="EMBL" id="KYP35786.1"/>
    </source>
</evidence>
<accession>A0A151QZS4</accession>
<evidence type="ECO:0000259" key="1">
    <source>
        <dbReference type="Pfam" id="PF03732"/>
    </source>
</evidence>
<protein>
    <recommendedName>
        <fullName evidence="1">Retrotransposon gag domain-containing protein</fullName>
    </recommendedName>
</protein>
<dbReference type="Proteomes" id="UP000075243">
    <property type="component" value="Unassembled WGS sequence"/>
</dbReference>
<name>A0A151QZS4_CAJCA</name>
<dbReference type="Gene3D" id="2.40.70.10">
    <property type="entry name" value="Acid Proteases"/>
    <property type="match status" value="1"/>
</dbReference>